<dbReference type="EMBL" id="MU266440">
    <property type="protein sequence ID" value="KAH7923851.1"/>
    <property type="molecule type" value="Genomic_DNA"/>
</dbReference>
<gene>
    <name evidence="1" type="ORF">BV22DRAFT_1035833</name>
</gene>
<sequence length="788" mass="87668">MAEQPTRPTKQMTKNVYDQVFHHGLGLSKLKDAVSGGRLLQPSNDTIGVAGRSIVWKLFLLRDEPLEPPSDQPPAPPLESLRTHRKQYSDLLMDKMRAPDGSYDESFVVPGLSIPRKNNQSAINLERNNPLSLDDDNPWKQWFAAVDLRKTIQQDVERTFPDIGYFRDEDVQQQLSNILFLYSIMHSDIGYRQGMHELLAPLYYAIDYDSIPEDMDTPIQDRAFSEMCSRTWVAADAWALFLSVMREISQWYEWREVTSPEPSSPRGQLQLKPYVSPIVQACGRIQGSLLRSVDPTLYASMQTAGIEPQIYGLRWLRLLFTREFPMDDAMIVWDGLFASTCPMGELAQWLCVAMLIRIRTKLIPSDFSGQLTYLLRYPPCQLPEDGAPHHAIVLLRQAAALEMSPTPSTGVALMIENRNLLGISLEVPDPPTPARRRPRAPERGHQVSTSESQFQGVAGGHGTEQGRAQHQMGLPELIARGLLDRGESLGINKTVMNAVSELKRNLPELAASLVRTPSTASASYAAYPLRDERAPEEGPSWEHRNRFEVDREISELRQLNKRLGESVGSILDVLRRNESQAEDTEQLQLRKAEALEALSYVRDILDGSVTDIDERRLLGEEGRSREGQSEKESQDSSNGKAASLPRSGPRPIAPSKSGTDARGIKSVFGSLPRDVRRFSPNTSFAPISSTNGFLRHPSPPPSTPSPVLTPNAASTALASWNHTRSQSSSLPMRSNAAFRVPPRMSANNLSQPASDGGAYRISRPDVEAPGDQSPSLRNEVQHDPLGVL</sequence>
<evidence type="ECO:0000313" key="1">
    <source>
        <dbReference type="EMBL" id="KAH7923851.1"/>
    </source>
</evidence>
<organism evidence="1 2">
    <name type="scientific">Leucogyrophana mollusca</name>
    <dbReference type="NCBI Taxonomy" id="85980"/>
    <lineage>
        <taxon>Eukaryota</taxon>
        <taxon>Fungi</taxon>
        <taxon>Dikarya</taxon>
        <taxon>Basidiomycota</taxon>
        <taxon>Agaricomycotina</taxon>
        <taxon>Agaricomycetes</taxon>
        <taxon>Agaricomycetidae</taxon>
        <taxon>Boletales</taxon>
        <taxon>Boletales incertae sedis</taxon>
        <taxon>Leucogyrophana</taxon>
    </lineage>
</organism>
<dbReference type="Proteomes" id="UP000790709">
    <property type="component" value="Unassembled WGS sequence"/>
</dbReference>
<keyword evidence="2" id="KW-1185">Reference proteome</keyword>
<comment type="caution">
    <text evidence="1">The sequence shown here is derived from an EMBL/GenBank/DDBJ whole genome shotgun (WGS) entry which is preliminary data.</text>
</comment>
<name>A0ACB8BFA4_9AGAM</name>
<reference evidence="1" key="1">
    <citation type="journal article" date="2021" name="New Phytol.">
        <title>Evolutionary innovations through gain and loss of genes in the ectomycorrhizal Boletales.</title>
        <authorList>
            <person name="Wu G."/>
            <person name="Miyauchi S."/>
            <person name="Morin E."/>
            <person name="Kuo A."/>
            <person name="Drula E."/>
            <person name="Varga T."/>
            <person name="Kohler A."/>
            <person name="Feng B."/>
            <person name="Cao Y."/>
            <person name="Lipzen A."/>
            <person name="Daum C."/>
            <person name="Hundley H."/>
            <person name="Pangilinan J."/>
            <person name="Johnson J."/>
            <person name="Barry K."/>
            <person name="LaButti K."/>
            <person name="Ng V."/>
            <person name="Ahrendt S."/>
            <person name="Min B."/>
            <person name="Choi I.G."/>
            <person name="Park H."/>
            <person name="Plett J.M."/>
            <person name="Magnuson J."/>
            <person name="Spatafora J.W."/>
            <person name="Nagy L.G."/>
            <person name="Henrissat B."/>
            <person name="Grigoriev I.V."/>
            <person name="Yang Z.L."/>
            <person name="Xu J."/>
            <person name="Martin F.M."/>
        </authorList>
    </citation>
    <scope>NUCLEOTIDE SEQUENCE</scope>
    <source>
        <strain evidence="1">KUC20120723A-06</strain>
    </source>
</reference>
<accession>A0ACB8BFA4</accession>
<protein>
    <submittedName>
        <fullName evidence="1">RabGAP/TBC</fullName>
    </submittedName>
</protein>
<evidence type="ECO:0000313" key="2">
    <source>
        <dbReference type="Proteomes" id="UP000790709"/>
    </source>
</evidence>
<proteinExistence type="predicted"/>